<dbReference type="SUPFAM" id="SSF52540">
    <property type="entry name" value="P-loop containing nucleoside triphosphate hydrolases"/>
    <property type="match status" value="1"/>
</dbReference>
<organism evidence="3 4">
    <name type="scientific">Parendozoicomonas callyspongiae</name>
    <dbReference type="NCBI Taxonomy" id="2942213"/>
    <lineage>
        <taxon>Bacteria</taxon>
        <taxon>Pseudomonadati</taxon>
        <taxon>Pseudomonadota</taxon>
        <taxon>Gammaproteobacteria</taxon>
        <taxon>Oceanospirillales</taxon>
        <taxon>Endozoicomonadaceae</taxon>
        <taxon>Parendozoicomonas</taxon>
    </lineage>
</organism>
<evidence type="ECO:0000313" key="4">
    <source>
        <dbReference type="Proteomes" id="UP001203338"/>
    </source>
</evidence>
<comment type="caution">
    <text evidence="3">The sequence shown here is derived from an EMBL/GenBank/DDBJ whole genome shotgun (WGS) entry which is preliminary data.</text>
</comment>
<dbReference type="InterPro" id="IPR052934">
    <property type="entry name" value="Methyl-DNA_Rec/Restrict_Enz"/>
</dbReference>
<name>A0ABT0PLD0_9GAMM</name>
<protein>
    <submittedName>
        <fullName evidence="3">AAA family ATPase</fullName>
    </submittedName>
</protein>
<dbReference type="InterPro" id="IPR003593">
    <property type="entry name" value="AAA+_ATPase"/>
</dbReference>
<feature type="region of interest" description="Disordered" evidence="1">
    <location>
        <begin position="337"/>
        <end position="363"/>
    </location>
</feature>
<keyword evidence="4" id="KW-1185">Reference proteome</keyword>
<dbReference type="Gene3D" id="3.40.50.300">
    <property type="entry name" value="P-loop containing nucleotide triphosphate hydrolases"/>
    <property type="match status" value="2"/>
</dbReference>
<proteinExistence type="predicted"/>
<evidence type="ECO:0000256" key="1">
    <source>
        <dbReference type="SAM" id="MobiDB-lite"/>
    </source>
</evidence>
<dbReference type="Proteomes" id="UP001203338">
    <property type="component" value="Unassembled WGS sequence"/>
</dbReference>
<evidence type="ECO:0000259" key="2">
    <source>
        <dbReference type="SMART" id="SM00382"/>
    </source>
</evidence>
<dbReference type="EMBL" id="JAMFLX010000050">
    <property type="protein sequence ID" value="MCL6272153.1"/>
    <property type="molecule type" value="Genomic_DNA"/>
</dbReference>
<reference evidence="3 4" key="1">
    <citation type="submission" date="2022-05" db="EMBL/GenBank/DDBJ databases">
        <authorList>
            <person name="Park J.-S."/>
        </authorList>
    </citation>
    <scope>NUCLEOTIDE SEQUENCE [LARGE SCALE GENOMIC DNA]</scope>
    <source>
        <strain evidence="3 4">2012CJ34-2</strain>
    </source>
</reference>
<accession>A0ABT0PLD0</accession>
<dbReference type="InterPro" id="IPR027417">
    <property type="entry name" value="P-loop_NTPase"/>
</dbReference>
<evidence type="ECO:0000313" key="3">
    <source>
        <dbReference type="EMBL" id="MCL6272153.1"/>
    </source>
</evidence>
<feature type="compositionally biased region" description="Polar residues" evidence="1">
    <location>
        <begin position="354"/>
        <end position="363"/>
    </location>
</feature>
<dbReference type="PANTHER" id="PTHR37291:SF1">
    <property type="entry name" value="TYPE IV METHYL-DIRECTED RESTRICTION ENZYME ECOKMCRB SUBUNIT"/>
    <property type="match status" value="1"/>
</dbReference>
<feature type="compositionally biased region" description="Basic and acidic residues" evidence="1">
    <location>
        <begin position="344"/>
        <end position="353"/>
    </location>
</feature>
<dbReference type="RefSeq" id="WP_249701837.1">
    <property type="nucleotide sequence ID" value="NZ_JAMFLX010000050.1"/>
</dbReference>
<dbReference type="PANTHER" id="PTHR37291">
    <property type="entry name" value="5-METHYLCYTOSINE-SPECIFIC RESTRICTION ENZYME B"/>
    <property type="match status" value="1"/>
</dbReference>
<dbReference type="InterPro" id="IPR011704">
    <property type="entry name" value="ATPase_dyneun-rel_AAA"/>
</dbReference>
<dbReference type="SMART" id="SM00382">
    <property type="entry name" value="AAA"/>
    <property type="match status" value="1"/>
</dbReference>
<dbReference type="Pfam" id="PF07728">
    <property type="entry name" value="AAA_5"/>
    <property type="match status" value="1"/>
</dbReference>
<gene>
    <name evidence="3" type="ORF">M3P05_19720</name>
</gene>
<sequence length="810" mass="92401">MLTWNPKHFALGGEGSEDGSLNYNVGDEITWFCNSKKPVSGDTIYLIRLGEEPRGLIARGTVVQESFLEPDFRDPTKERTCIRFRFDELRLEQAQGSLPMLLLQCAFEKQQWSPQSSGIEIQPQYISGLNSLWESSRDKHSLEVMLRWCYDSEDWSNDWLERYKTTCQRVAHVRETGVAEEDDLSLLWYSRDNGIAGLRQGGISKNEFLQNRTFLEELTFSILNDPSPENHQSIYDRWSQEGDFKHINRALINRVFGAADPEKQTSGAINHAPGVIINALQKQFLTDISSTGNWSQDNQNLLAAIKPFIANDWDVLERNIALWHFYEWVYHINKSAKKNSSESTEPKTTEQTDYRSSSTMPAGTNTILYGPPGTGKTFHTVELAVRKADPEFNPDAAPNTVEHRTAFKARYDELVSQKRIRFVTFHQSFSYEEFVEGLRASSDDGQISYNIESGIFRRICDDAASGVTESNSRLDEALQALQEILGGEDRIELTTQRGNSFGVEYHGNRTFRIFPEQTSNEDLGRGYPVSIEHIQNLYRRTNLDRIYNSSYVKGILRHLMEEYSVPEFSDVPASTAANDFVLIIDEINRGNISKIFGELITLIEPSKRAGQPEELTVQLPYSKDDFSIPSNLHIIGTMNTADRSLAMMDTALRRRFDFVEMMPDYEPLNGVMVGPVNIGNMLRVINQRIEYLYDREHTLGHAFFMPLKGIDDEQALLQELGSIFRNKVIPLLEEYFFEDWEKIRLVLWDNQTKADDEQFILKNTEATGQSLFGSNYEGDALAGDNITYSRNPEALDNIQAYIKITSGSGE</sequence>
<feature type="domain" description="AAA+ ATPase" evidence="2">
    <location>
        <begin position="362"/>
        <end position="666"/>
    </location>
</feature>